<dbReference type="InterPro" id="IPR050951">
    <property type="entry name" value="Retrovirus_Pol_polyprotein"/>
</dbReference>
<organism evidence="1 2">
    <name type="scientific">Lepeophtheirus salmonis</name>
    <name type="common">Salmon louse</name>
    <name type="synonym">Caligus salmonis</name>
    <dbReference type="NCBI Taxonomy" id="72036"/>
    <lineage>
        <taxon>Eukaryota</taxon>
        <taxon>Metazoa</taxon>
        <taxon>Ecdysozoa</taxon>
        <taxon>Arthropoda</taxon>
        <taxon>Crustacea</taxon>
        <taxon>Multicrustacea</taxon>
        <taxon>Hexanauplia</taxon>
        <taxon>Copepoda</taxon>
        <taxon>Siphonostomatoida</taxon>
        <taxon>Caligidae</taxon>
        <taxon>Lepeophtheirus</taxon>
    </lineage>
</organism>
<keyword evidence="2" id="KW-1185">Reference proteome</keyword>
<evidence type="ECO:0000313" key="1">
    <source>
        <dbReference type="EMBL" id="CAF2798713.1"/>
    </source>
</evidence>
<evidence type="ECO:0000313" key="2">
    <source>
        <dbReference type="Proteomes" id="UP000675881"/>
    </source>
</evidence>
<proteinExistence type="predicted"/>
<dbReference type="InterPro" id="IPR043502">
    <property type="entry name" value="DNA/RNA_pol_sf"/>
</dbReference>
<dbReference type="SUPFAM" id="SSF56672">
    <property type="entry name" value="DNA/RNA polymerases"/>
    <property type="match status" value="1"/>
</dbReference>
<gene>
    <name evidence="1" type="ORF">LSAA_2385</name>
</gene>
<accession>A0A7R8CK47</accession>
<dbReference type="Proteomes" id="UP000675881">
    <property type="component" value="Chromosome 10"/>
</dbReference>
<dbReference type="PANTHER" id="PTHR37984:SF5">
    <property type="entry name" value="PROTEIN NYNRIN-LIKE"/>
    <property type="match status" value="1"/>
</dbReference>
<dbReference type="AlphaFoldDB" id="A0A7R8CK47"/>
<dbReference type="Gene3D" id="3.10.10.10">
    <property type="entry name" value="HIV Type 1 Reverse Transcriptase, subunit A, domain 1"/>
    <property type="match status" value="1"/>
</dbReference>
<reference evidence="1" key="1">
    <citation type="submission" date="2021-02" db="EMBL/GenBank/DDBJ databases">
        <authorList>
            <person name="Bekaert M."/>
        </authorList>
    </citation>
    <scope>NUCLEOTIDE SEQUENCE</scope>
    <source>
        <strain evidence="1">IoA-00</strain>
    </source>
</reference>
<protein>
    <submittedName>
        <fullName evidence="1">(salmon louse) hypothetical protein</fullName>
    </submittedName>
</protein>
<dbReference type="OrthoDB" id="6772952at2759"/>
<sequence>MIRLQRSLRSACAPLVASSFPRRLGRIWRGSTWWSSGHNFMLDTAFLASPQTKVDEEPTSILQRHAKELMFHRKTTVHNDLDLKSFLCIPHYLLTTTLKERCIPYFTTSSSNATLSLNHRGKPLYLRTRSVPLALWNKVKKVPVDMVKHGLLEKIEPSEWASPIVTVLKPDGNIRICANYIQTISPGHRQTSPPLASPGTTVG</sequence>
<dbReference type="PANTHER" id="PTHR37984">
    <property type="entry name" value="PROTEIN CBG26694"/>
    <property type="match status" value="1"/>
</dbReference>
<dbReference type="GO" id="GO:0071897">
    <property type="term" value="P:DNA biosynthetic process"/>
    <property type="evidence" value="ECO:0007669"/>
    <property type="project" value="UniProtKB-ARBA"/>
</dbReference>
<name>A0A7R8CK47_LEPSM</name>
<dbReference type="EMBL" id="HG994589">
    <property type="protein sequence ID" value="CAF2798713.1"/>
    <property type="molecule type" value="Genomic_DNA"/>
</dbReference>